<dbReference type="Proteomes" id="UP001054945">
    <property type="component" value="Unassembled WGS sequence"/>
</dbReference>
<sequence>MNERLFSPSLTIITTTYVVCKRFVFRLNTNDGREIHDKHSIKQWREKNGLPWLEDNSLEGGEVAVKLLLAQELGSYTKTAIDFAVDQILGKVPIFEGMVQFLPN</sequence>
<reference evidence="1 2" key="1">
    <citation type="submission" date="2021-06" db="EMBL/GenBank/DDBJ databases">
        <title>Caerostris extrusa draft genome.</title>
        <authorList>
            <person name="Kono N."/>
            <person name="Arakawa K."/>
        </authorList>
    </citation>
    <scope>NUCLEOTIDE SEQUENCE [LARGE SCALE GENOMIC DNA]</scope>
</reference>
<accession>A0AAV4Q4U1</accession>
<dbReference type="AlphaFoldDB" id="A0AAV4Q4U1"/>
<keyword evidence="2" id="KW-1185">Reference proteome</keyword>
<protein>
    <submittedName>
        <fullName evidence="1">Uncharacterized protein</fullName>
    </submittedName>
</protein>
<organism evidence="1 2">
    <name type="scientific">Caerostris extrusa</name>
    <name type="common">Bark spider</name>
    <name type="synonym">Caerostris bankana</name>
    <dbReference type="NCBI Taxonomy" id="172846"/>
    <lineage>
        <taxon>Eukaryota</taxon>
        <taxon>Metazoa</taxon>
        <taxon>Ecdysozoa</taxon>
        <taxon>Arthropoda</taxon>
        <taxon>Chelicerata</taxon>
        <taxon>Arachnida</taxon>
        <taxon>Araneae</taxon>
        <taxon>Araneomorphae</taxon>
        <taxon>Entelegynae</taxon>
        <taxon>Araneoidea</taxon>
        <taxon>Araneidae</taxon>
        <taxon>Caerostris</taxon>
    </lineage>
</organism>
<dbReference type="EMBL" id="BPLR01005671">
    <property type="protein sequence ID" value="GIY04126.1"/>
    <property type="molecule type" value="Genomic_DNA"/>
</dbReference>
<name>A0AAV4Q4U1_CAEEX</name>
<gene>
    <name evidence="1" type="ORF">CEXT_228751</name>
</gene>
<evidence type="ECO:0000313" key="2">
    <source>
        <dbReference type="Proteomes" id="UP001054945"/>
    </source>
</evidence>
<comment type="caution">
    <text evidence="1">The sequence shown here is derived from an EMBL/GenBank/DDBJ whole genome shotgun (WGS) entry which is preliminary data.</text>
</comment>
<evidence type="ECO:0000313" key="1">
    <source>
        <dbReference type="EMBL" id="GIY04126.1"/>
    </source>
</evidence>
<proteinExistence type="predicted"/>